<dbReference type="SUPFAM" id="SSF47413">
    <property type="entry name" value="lambda repressor-like DNA-binding domains"/>
    <property type="match status" value="1"/>
</dbReference>
<feature type="domain" description="HTH cro/C1-type" evidence="2">
    <location>
        <begin position="24"/>
        <end position="54"/>
    </location>
</feature>
<keyword evidence="4" id="KW-1185">Reference proteome</keyword>
<evidence type="ECO:0000313" key="4">
    <source>
        <dbReference type="Proteomes" id="UP001195660"/>
    </source>
</evidence>
<evidence type="ECO:0000313" key="3">
    <source>
        <dbReference type="EMBL" id="MBM5570994.1"/>
    </source>
</evidence>
<keyword evidence="1" id="KW-0812">Transmembrane</keyword>
<accession>A0ABS2CA24</accession>
<dbReference type="CDD" id="cd00093">
    <property type="entry name" value="HTH_XRE"/>
    <property type="match status" value="1"/>
</dbReference>
<sequence length="306" mass="32343">MTDPFSDSSAPSSVSSLLPAGRQLRNAREALELTPEQVAQQLKLSVRQINAIEQEAFDELPSNLFIRGFVRNYARLLRIDVEPLLAYLAEVLPSEQPATPQTDSSVSQGLILAEPYSAKQRHFSPTVLMALLGMAIGTAAAFWFLQQPSNPELALAEVDSPPVIDVPVASAAVEQAVEPAVTPASVASAIGVASRVQIASAIEATASVASAPSVAVTQASMVAVAPVGEIRVVSTTDSWVQIIDANGAKVLSEIVRPGIERTVDGKPPFAVKIGNAPKTQLYFHGQNVDLSPYLKSGSDVVNLELK</sequence>
<dbReference type="InterPro" id="IPR010982">
    <property type="entry name" value="Lambda_DNA-bd_dom_sf"/>
</dbReference>
<dbReference type="InterPro" id="IPR025194">
    <property type="entry name" value="RodZ-like_C"/>
</dbReference>
<organism evidence="3 4">
    <name type="scientific">Deefgea chitinilytica</name>
    <dbReference type="NCBI Taxonomy" id="570276"/>
    <lineage>
        <taxon>Bacteria</taxon>
        <taxon>Pseudomonadati</taxon>
        <taxon>Pseudomonadota</taxon>
        <taxon>Betaproteobacteria</taxon>
        <taxon>Neisseriales</taxon>
        <taxon>Chitinibacteraceae</taxon>
        <taxon>Deefgea</taxon>
    </lineage>
</organism>
<proteinExistence type="predicted"/>
<feature type="transmembrane region" description="Helical" evidence="1">
    <location>
        <begin position="127"/>
        <end position="145"/>
    </location>
</feature>
<dbReference type="PROSITE" id="PS50943">
    <property type="entry name" value="HTH_CROC1"/>
    <property type="match status" value="1"/>
</dbReference>
<evidence type="ECO:0000259" key="2">
    <source>
        <dbReference type="PROSITE" id="PS50943"/>
    </source>
</evidence>
<dbReference type="Gene3D" id="1.10.260.40">
    <property type="entry name" value="lambda repressor-like DNA-binding domains"/>
    <property type="match status" value="1"/>
</dbReference>
<name>A0ABS2CA24_9NEIS</name>
<dbReference type="Pfam" id="PF13464">
    <property type="entry name" value="RodZ_C"/>
    <property type="match status" value="1"/>
</dbReference>
<protein>
    <submittedName>
        <fullName evidence="3">DUF4115 domain-containing protein</fullName>
    </submittedName>
</protein>
<dbReference type="Pfam" id="PF13413">
    <property type="entry name" value="HTH_25"/>
    <property type="match status" value="1"/>
</dbReference>
<dbReference type="RefSeq" id="WP_203570256.1">
    <property type="nucleotide sequence ID" value="NZ_WOFE01000001.1"/>
</dbReference>
<dbReference type="InterPro" id="IPR001387">
    <property type="entry name" value="Cro/C1-type_HTH"/>
</dbReference>
<keyword evidence="1" id="KW-0472">Membrane</keyword>
<comment type="caution">
    <text evidence="3">The sequence shown here is derived from an EMBL/GenBank/DDBJ whole genome shotgun (WGS) entry which is preliminary data.</text>
</comment>
<reference evidence="3 4" key="1">
    <citation type="submission" date="2019-11" db="EMBL/GenBank/DDBJ databases">
        <title>Novel Deefgea species.</title>
        <authorList>
            <person name="Han J.-H."/>
        </authorList>
    </citation>
    <scope>NUCLEOTIDE SEQUENCE [LARGE SCALE GENOMIC DNA]</scope>
    <source>
        <strain evidence="3 4">LMG 24817</strain>
    </source>
</reference>
<dbReference type="Proteomes" id="UP001195660">
    <property type="component" value="Unassembled WGS sequence"/>
</dbReference>
<gene>
    <name evidence="3" type="ORF">GM173_05295</name>
</gene>
<dbReference type="PANTHER" id="PTHR34475:SF1">
    <property type="entry name" value="CYTOSKELETON PROTEIN RODZ"/>
    <property type="match status" value="1"/>
</dbReference>
<keyword evidence="1" id="KW-1133">Transmembrane helix</keyword>
<dbReference type="PANTHER" id="PTHR34475">
    <property type="match status" value="1"/>
</dbReference>
<dbReference type="InterPro" id="IPR050400">
    <property type="entry name" value="Bact_Cytoskel_RodZ"/>
</dbReference>
<evidence type="ECO:0000256" key="1">
    <source>
        <dbReference type="SAM" id="Phobius"/>
    </source>
</evidence>
<dbReference type="EMBL" id="WOFE01000001">
    <property type="protein sequence ID" value="MBM5570994.1"/>
    <property type="molecule type" value="Genomic_DNA"/>
</dbReference>